<dbReference type="AlphaFoldDB" id="A0AB73C500"/>
<organism evidence="1 2">
    <name type="scientific">Fusobacterium necrophorum DJ-2</name>
    <dbReference type="NCBI Taxonomy" id="1441737"/>
    <lineage>
        <taxon>Bacteria</taxon>
        <taxon>Fusobacteriati</taxon>
        <taxon>Fusobacteriota</taxon>
        <taxon>Fusobacteriia</taxon>
        <taxon>Fusobacteriales</taxon>
        <taxon>Fusobacteriaceae</taxon>
        <taxon>Fusobacterium</taxon>
    </lineage>
</organism>
<evidence type="ECO:0008006" key="3">
    <source>
        <dbReference type="Google" id="ProtNLM"/>
    </source>
</evidence>
<gene>
    <name evidence="1" type="ORF">FUSO8_02330</name>
</gene>
<evidence type="ECO:0000313" key="2">
    <source>
        <dbReference type="Proteomes" id="UP000027058"/>
    </source>
</evidence>
<accession>A0AB73C500</accession>
<protein>
    <recommendedName>
        <fullName evidence="3">Hemagglutinin</fullName>
    </recommendedName>
</protein>
<dbReference type="EMBL" id="JAAH01000029">
    <property type="protein sequence ID" value="KDE73182.1"/>
    <property type="molecule type" value="Genomic_DNA"/>
</dbReference>
<dbReference type="RefSeq" id="WP_035919948.1">
    <property type="nucleotide sequence ID" value="NZ_JAAH01000029.1"/>
</dbReference>
<evidence type="ECO:0000313" key="1">
    <source>
        <dbReference type="EMBL" id="KDE73182.1"/>
    </source>
</evidence>
<proteinExistence type="predicted"/>
<name>A0AB73C500_9FUSO</name>
<comment type="caution">
    <text evidence="1">The sequence shown here is derived from an EMBL/GenBank/DDBJ whole genome shotgun (WGS) entry which is preliminary data.</text>
</comment>
<reference evidence="1 2" key="1">
    <citation type="submission" date="2014-01" db="EMBL/GenBank/DDBJ databases">
        <title>Comparative genomics of Fusobacterium necrophorum wild isolates.</title>
        <authorList>
            <person name="Kittichotirat W."/>
            <person name="Bumgarner R.E."/>
            <person name="Lawrence P."/>
        </authorList>
    </citation>
    <scope>NUCLEOTIDE SEQUENCE [LARGE SCALE GENOMIC DNA]</scope>
    <source>
        <strain evidence="1 2">DJ-2</strain>
    </source>
</reference>
<dbReference type="Proteomes" id="UP000027058">
    <property type="component" value="Unassembled WGS sequence"/>
</dbReference>
<sequence>MSKNSFNVAYGKNQFNYGEKDKTNIKSNLVLGDGTVLNKGAEITATNFNHGDITINNGDVIYGARKDERDVKTSTKKVVLEYLQM</sequence>